<evidence type="ECO:0000313" key="3">
    <source>
        <dbReference type="Proteomes" id="UP001151760"/>
    </source>
</evidence>
<name>A0ABQ5EQH2_9ASTR</name>
<reference evidence="2" key="2">
    <citation type="submission" date="2022-01" db="EMBL/GenBank/DDBJ databases">
        <authorList>
            <person name="Yamashiro T."/>
            <person name="Shiraishi A."/>
            <person name="Satake H."/>
            <person name="Nakayama K."/>
        </authorList>
    </citation>
    <scope>NUCLEOTIDE SEQUENCE</scope>
</reference>
<proteinExistence type="predicted"/>
<accession>A0ABQ5EQH2</accession>
<reference evidence="2" key="1">
    <citation type="journal article" date="2022" name="Int. J. Mol. Sci.">
        <title>Draft Genome of Tanacetum Coccineum: Genomic Comparison of Closely Related Tanacetum-Family Plants.</title>
        <authorList>
            <person name="Yamashiro T."/>
            <person name="Shiraishi A."/>
            <person name="Nakayama K."/>
            <person name="Satake H."/>
        </authorList>
    </citation>
    <scope>NUCLEOTIDE SEQUENCE</scope>
</reference>
<gene>
    <name evidence="2" type="ORF">Tco_0988138</name>
</gene>
<comment type="caution">
    <text evidence="2">The sequence shown here is derived from an EMBL/GenBank/DDBJ whole genome shotgun (WGS) entry which is preliminary data.</text>
</comment>
<keyword evidence="3" id="KW-1185">Reference proteome</keyword>
<feature type="compositionally biased region" description="Polar residues" evidence="1">
    <location>
        <begin position="193"/>
        <end position="206"/>
    </location>
</feature>
<sequence length="293" mass="33019">MRTIDLSPVRQTLRRTISGRQFVIEPLRIEYPITGRSNRRAKANEFRAEALGESILSKQTFFGHEPRRPHAHNPVTSTRSPSTMRFIELLLRGSGNILTKLPRECLKSSRAIQVRQTLARGSVVPRVSNKLFHPSCFIELLELKGIPQEVLGFYRYNPSEIPLQAILNSEPTLPPSSKELSPPKSELSLKALETNTATSPLMNQLRINEEVRGEGGKWGGGRRMGAEEEGKRGREEGKGEKRKREVDTSKRTENQANDKTEHGRKRQCKNQGQKSQNAKVKSIPEESAVKPEP</sequence>
<feature type="compositionally biased region" description="Basic and acidic residues" evidence="1">
    <location>
        <begin position="224"/>
        <end position="261"/>
    </location>
</feature>
<evidence type="ECO:0000313" key="2">
    <source>
        <dbReference type="EMBL" id="GJT53084.1"/>
    </source>
</evidence>
<protein>
    <recommendedName>
        <fullName evidence="4">Ribosomal protein S10</fullName>
    </recommendedName>
</protein>
<feature type="region of interest" description="Disordered" evidence="1">
    <location>
        <begin position="193"/>
        <end position="293"/>
    </location>
</feature>
<evidence type="ECO:0000256" key="1">
    <source>
        <dbReference type="SAM" id="MobiDB-lite"/>
    </source>
</evidence>
<dbReference type="EMBL" id="BQNB010016555">
    <property type="protein sequence ID" value="GJT53084.1"/>
    <property type="molecule type" value="Genomic_DNA"/>
</dbReference>
<dbReference type="Proteomes" id="UP001151760">
    <property type="component" value="Unassembled WGS sequence"/>
</dbReference>
<organism evidence="2 3">
    <name type="scientific">Tanacetum coccineum</name>
    <dbReference type="NCBI Taxonomy" id="301880"/>
    <lineage>
        <taxon>Eukaryota</taxon>
        <taxon>Viridiplantae</taxon>
        <taxon>Streptophyta</taxon>
        <taxon>Embryophyta</taxon>
        <taxon>Tracheophyta</taxon>
        <taxon>Spermatophyta</taxon>
        <taxon>Magnoliopsida</taxon>
        <taxon>eudicotyledons</taxon>
        <taxon>Gunneridae</taxon>
        <taxon>Pentapetalae</taxon>
        <taxon>asterids</taxon>
        <taxon>campanulids</taxon>
        <taxon>Asterales</taxon>
        <taxon>Asteraceae</taxon>
        <taxon>Asteroideae</taxon>
        <taxon>Anthemideae</taxon>
        <taxon>Anthemidinae</taxon>
        <taxon>Tanacetum</taxon>
    </lineage>
</organism>
<feature type="compositionally biased region" description="Basic and acidic residues" evidence="1">
    <location>
        <begin position="282"/>
        <end position="293"/>
    </location>
</feature>
<feature type="compositionally biased region" description="Polar residues" evidence="1">
    <location>
        <begin position="269"/>
        <end position="279"/>
    </location>
</feature>
<evidence type="ECO:0008006" key="4">
    <source>
        <dbReference type="Google" id="ProtNLM"/>
    </source>
</evidence>